<dbReference type="AlphaFoldDB" id="A0A7Y3WHN4"/>
<reference evidence="1 2" key="1">
    <citation type="submission" date="2020-02" db="EMBL/GenBank/DDBJ databases">
        <authorList>
            <person name="Sun Q."/>
        </authorList>
    </citation>
    <scope>NUCLEOTIDE SEQUENCE [LARGE SCALE GENOMIC DNA]</scope>
    <source>
        <strain evidence="1 2">CCBAU 03386</strain>
    </source>
</reference>
<comment type="caution">
    <text evidence="1">The sequence shown here is derived from an EMBL/GenBank/DDBJ whole genome shotgun (WGS) entry which is preliminary data.</text>
</comment>
<gene>
    <name evidence="1" type="ORF">G9X64_31990</name>
</gene>
<dbReference type="RefSeq" id="WP_171378145.1">
    <property type="nucleotide sequence ID" value="NZ_JABFCN010000062.1"/>
</dbReference>
<dbReference type="EMBL" id="JABFCN010000062">
    <property type="protein sequence ID" value="NNU41020.1"/>
    <property type="molecule type" value="Genomic_DNA"/>
</dbReference>
<evidence type="ECO:0000313" key="2">
    <source>
        <dbReference type="Proteomes" id="UP000519972"/>
    </source>
</evidence>
<dbReference type="Proteomes" id="UP000519972">
    <property type="component" value="Unassembled WGS sequence"/>
</dbReference>
<accession>A0A7Y3WHN4</accession>
<sequence length="62" mass="6915">MTNTICNELLAKHSGDLTAFGTRQRVEVDEYACDLATFFYASGAWTFQESTDEVLSDSENQS</sequence>
<name>A0A7Y3WHN4_9HYPH</name>
<organism evidence="1 2">
    <name type="scientific">Rhizobium sophorae</name>
    <dbReference type="NCBI Taxonomy" id="1535242"/>
    <lineage>
        <taxon>Bacteria</taxon>
        <taxon>Pseudomonadati</taxon>
        <taxon>Pseudomonadota</taxon>
        <taxon>Alphaproteobacteria</taxon>
        <taxon>Hyphomicrobiales</taxon>
        <taxon>Rhizobiaceae</taxon>
        <taxon>Rhizobium/Agrobacterium group</taxon>
        <taxon>Rhizobium</taxon>
    </lineage>
</organism>
<proteinExistence type="predicted"/>
<keyword evidence="2" id="KW-1185">Reference proteome</keyword>
<evidence type="ECO:0000313" key="1">
    <source>
        <dbReference type="EMBL" id="NNU41020.1"/>
    </source>
</evidence>
<protein>
    <submittedName>
        <fullName evidence="1">Uncharacterized protein</fullName>
    </submittedName>
</protein>